<dbReference type="InterPro" id="IPR017968">
    <property type="entry name" value="Acylphosphatase_CS"/>
</dbReference>
<evidence type="ECO:0000256" key="7">
    <source>
        <dbReference type="RuleBase" id="RU004168"/>
    </source>
</evidence>
<sequence length="92" mass="10791">MKEKESIRKHILVSGRVQGVGFRYRTYYLAQNLGLTGWVQNLDDGRVEMELQGDEADMNQLFRRLEQNSFIDITDCVVKQIPTERESSFHVR</sequence>
<dbReference type="InterPro" id="IPR036046">
    <property type="entry name" value="Acylphosphatase-like_dom_sf"/>
</dbReference>
<protein>
    <recommendedName>
        <fullName evidence="3 5">Acylphosphatase</fullName>
        <ecNumber evidence="2 5">3.6.1.7</ecNumber>
    </recommendedName>
</protein>
<evidence type="ECO:0000256" key="1">
    <source>
        <dbReference type="ARBA" id="ARBA00005614"/>
    </source>
</evidence>
<proteinExistence type="inferred from homology"/>
<evidence type="ECO:0000313" key="9">
    <source>
        <dbReference type="EMBL" id="CUN43183.1"/>
    </source>
</evidence>
<dbReference type="EMBL" id="CYZE01000001">
    <property type="protein sequence ID" value="CUN43183.1"/>
    <property type="molecule type" value="Genomic_DNA"/>
</dbReference>
<dbReference type="GO" id="GO:0003998">
    <property type="term" value="F:acylphosphatase activity"/>
    <property type="evidence" value="ECO:0007669"/>
    <property type="project" value="UniProtKB-EC"/>
</dbReference>
<dbReference type="PROSITE" id="PS00151">
    <property type="entry name" value="ACYLPHOSPHATASE_2"/>
    <property type="match status" value="1"/>
</dbReference>
<dbReference type="PANTHER" id="PTHR47268:SF4">
    <property type="entry name" value="ACYLPHOSPHATASE"/>
    <property type="match status" value="1"/>
</dbReference>
<evidence type="ECO:0000256" key="2">
    <source>
        <dbReference type="ARBA" id="ARBA00012150"/>
    </source>
</evidence>
<organism evidence="9 10">
    <name type="scientific">Hungatella hathewayi</name>
    <dbReference type="NCBI Taxonomy" id="154046"/>
    <lineage>
        <taxon>Bacteria</taxon>
        <taxon>Bacillati</taxon>
        <taxon>Bacillota</taxon>
        <taxon>Clostridia</taxon>
        <taxon>Lachnospirales</taxon>
        <taxon>Lachnospiraceae</taxon>
        <taxon>Hungatella</taxon>
    </lineage>
</organism>
<evidence type="ECO:0000256" key="4">
    <source>
        <dbReference type="ARBA" id="ARBA00047645"/>
    </source>
</evidence>
<dbReference type="InterPro" id="IPR001792">
    <property type="entry name" value="Acylphosphatase-like_dom"/>
</dbReference>
<feature type="domain" description="Acylphosphatase-like" evidence="8">
    <location>
        <begin position="8"/>
        <end position="92"/>
    </location>
</feature>
<feature type="active site" evidence="5">
    <location>
        <position position="23"/>
    </location>
</feature>
<evidence type="ECO:0000256" key="5">
    <source>
        <dbReference type="PROSITE-ProRule" id="PRU00520"/>
    </source>
</evidence>
<dbReference type="Proteomes" id="UP000095651">
    <property type="component" value="Unassembled WGS sequence"/>
</dbReference>
<accession>A0A173WUM9</accession>
<dbReference type="Pfam" id="PF00708">
    <property type="entry name" value="Acylphosphatase"/>
    <property type="match status" value="1"/>
</dbReference>
<evidence type="ECO:0000256" key="3">
    <source>
        <dbReference type="ARBA" id="ARBA00015991"/>
    </source>
</evidence>
<keyword evidence="5 6" id="KW-0378">Hydrolase</keyword>
<comment type="catalytic activity">
    <reaction evidence="4 5 6">
        <text>an acyl phosphate + H2O = a carboxylate + phosphate + H(+)</text>
        <dbReference type="Rhea" id="RHEA:14965"/>
        <dbReference type="ChEBI" id="CHEBI:15377"/>
        <dbReference type="ChEBI" id="CHEBI:15378"/>
        <dbReference type="ChEBI" id="CHEBI:29067"/>
        <dbReference type="ChEBI" id="CHEBI:43474"/>
        <dbReference type="ChEBI" id="CHEBI:59918"/>
        <dbReference type="EC" id="3.6.1.7"/>
    </reaction>
</comment>
<name>A0A173WUM9_9FIRM</name>
<dbReference type="PROSITE" id="PS51160">
    <property type="entry name" value="ACYLPHOSPHATASE_3"/>
    <property type="match status" value="1"/>
</dbReference>
<feature type="active site" evidence="5">
    <location>
        <position position="41"/>
    </location>
</feature>
<dbReference type="SUPFAM" id="SSF54975">
    <property type="entry name" value="Acylphosphatase/BLUF domain-like"/>
    <property type="match status" value="1"/>
</dbReference>
<dbReference type="PANTHER" id="PTHR47268">
    <property type="entry name" value="ACYLPHOSPHATASE"/>
    <property type="match status" value="1"/>
</dbReference>
<comment type="similarity">
    <text evidence="1 7">Belongs to the acylphosphatase family.</text>
</comment>
<dbReference type="RefSeq" id="WP_055652621.1">
    <property type="nucleotide sequence ID" value="NZ_CABIXC010000001.1"/>
</dbReference>
<dbReference type="PROSITE" id="PS00150">
    <property type="entry name" value="ACYLPHOSPHATASE_1"/>
    <property type="match status" value="1"/>
</dbReference>
<evidence type="ECO:0000259" key="8">
    <source>
        <dbReference type="PROSITE" id="PS51160"/>
    </source>
</evidence>
<dbReference type="Gene3D" id="3.30.70.100">
    <property type="match status" value="1"/>
</dbReference>
<evidence type="ECO:0000256" key="6">
    <source>
        <dbReference type="RuleBase" id="RU000553"/>
    </source>
</evidence>
<gene>
    <name evidence="9" type="primary">yccX</name>
    <name evidence="9" type="ORF">ERS852407_00161</name>
</gene>
<reference evidence="9 10" key="1">
    <citation type="submission" date="2015-09" db="EMBL/GenBank/DDBJ databases">
        <authorList>
            <consortium name="Pathogen Informatics"/>
        </authorList>
    </citation>
    <scope>NUCLEOTIDE SEQUENCE [LARGE SCALE GENOMIC DNA]</scope>
    <source>
        <strain evidence="9 10">2789STDY5608850</strain>
    </source>
</reference>
<dbReference type="InterPro" id="IPR020456">
    <property type="entry name" value="Acylphosphatase"/>
</dbReference>
<dbReference type="AlphaFoldDB" id="A0A173WUM9"/>
<dbReference type="EC" id="3.6.1.7" evidence="2 5"/>
<dbReference type="PRINTS" id="PR00112">
    <property type="entry name" value="ACYLPHPHTASE"/>
</dbReference>
<evidence type="ECO:0000313" key="10">
    <source>
        <dbReference type="Proteomes" id="UP000095651"/>
    </source>
</evidence>